<feature type="domain" description="Cyclic nucleotide-binding" evidence="7">
    <location>
        <begin position="658"/>
        <end position="753"/>
    </location>
</feature>
<dbReference type="GO" id="GO:0016020">
    <property type="term" value="C:membrane"/>
    <property type="evidence" value="ECO:0007669"/>
    <property type="project" value="UniProtKB-SubCell"/>
</dbReference>
<evidence type="ECO:0000256" key="5">
    <source>
        <dbReference type="SAM" id="Phobius"/>
    </source>
</evidence>
<dbReference type="Pfam" id="PF00027">
    <property type="entry name" value="cNMP_binding"/>
    <property type="match status" value="1"/>
</dbReference>
<dbReference type="OrthoDB" id="9771198at2"/>
<dbReference type="Proteomes" id="UP000328092">
    <property type="component" value="Unassembled WGS sequence"/>
</dbReference>
<feature type="chain" id="PRO_5021451472" evidence="6">
    <location>
        <begin position="24"/>
        <end position="770"/>
    </location>
</feature>
<dbReference type="CDD" id="cd00038">
    <property type="entry name" value="CAP_ED"/>
    <property type="match status" value="1"/>
</dbReference>
<feature type="transmembrane region" description="Helical" evidence="5">
    <location>
        <begin position="388"/>
        <end position="417"/>
    </location>
</feature>
<evidence type="ECO:0000256" key="2">
    <source>
        <dbReference type="ARBA" id="ARBA00022692"/>
    </source>
</evidence>
<keyword evidence="6" id="KW-0732">Signal</keyword>
<feature type="transmembrane region" description="Helical" evidence="5">
    <location>
        <begin position="57"/>
        <end position="80"/>
    </location>
</feature>
<dbReference type="PROSITE" id="PS50801">
    <property type="entry name" value="STAS"/>
    <property type="match status" value="1"/>
</dbReference>
<dbReference type="InterPro" id="IPR002645">
    <property type="entry name" value="STAS_dom"/>
</dbReference>
<dbReference type="InterPro" id="IPR011547">
    <property type="entry name" value="SLC26A/SulP_dom"/>
</dbReference>
<evidence type="ECO:0000259" key="8">
    <source>
        <dbReference type="PROSITE" id="PS50801"/>
    </source>
</evidence>
<dbReference type="InterPro" id="IPR036513">
    <property type="entry name" value="STAS_dom_sf"/>
</dbReference>
<dbReference type="EMBL" id="CAADFC020000001">
    <property type="protein sequence ID" value="VIO64923.1"/>
    <property type="molecule type" value="Genomic_DNA"/>
</dbReference>
<dbReference type="SMART" id="SM00100">
    <property type="entry name" value="cNMP"/>
    <property type="match status" value="1"/>
</dbReference>
<keyword evidence="10" id="KW-1185">Reference proteome</keyword>
<feature type="transmembrane region" description="Helical" evidence="5">
    <location>
        <begin position="120"/>
        <end position="140"/>
    </location>
</feature>
<organism evidence="9 10">
    <name type="scientific">Bradyrhizobium ivorense</name>
    <dbReference type="NCBI Taxonomy" id="2511166"/>
    <lineage>
        <taxon>Bacteria</taxon>
        <taxon>Pseudomonadati</taxon>
        <taxon>Pseudomonadota</taxon>
        <taxon>Alphaproteobacteria</taxon>
        <taxon>Hyphomicrobiales</taxon>
        <taxon>Nitrobacteraceae</taxon>
        <taxon>Bradyrhizobium</taxon>
    </lineage>
</organism>
<feature type="transmembrane region" description="Helical" evidence="5">
    <location>
        <begin position="217"/>
        <end position="240"/>
    </location>
</feature>
<keyword evidence="2 5" id="KW-0812">Transmembrane</keyword>
<dbReference type="Pfam" id="PF01740">
    <property type="entry name" value="STAS"/>
    <property type="match status" value="1"/>
</dbReference>
<feature type="domain" description="STAS" evidence="8">
    <location>
        <begin position="511"/>
        <end position="610"/>
    </location>
</feature>
<feature type="transmembrane region" description="Helical" evidence="5">
    <location>
        <begin position="347"/>
        <end position="368"/>
    </location>
</feature>
<feature type="transmembrane region" description="Helical" evidence="5">
    <location>
        <begin position="309"/>
        <end position="335"/>
    </location>
</feature>
<comment type="caution">
    <text evidence="9">The sequence shown here is derived from an EMBL/GenBank/DDBJ whole genome shotgun (WGS) entry which is preliminary data.</text>
</comment>
<feature type="transmembrane region" description="Helical" evidence="5">
    <location>
        <begin position="438"/>
        <end position="470"/>
    </location>
</feature>
<feature type="transmembrane region" description="Helical" evidence="5">
    <location>
        <begin position="182"/>
        <end position="205"/>
    </location>
</feature>
<reference evidence="9" key="1">
    <citation type="submission" date="2019-02" db="EMBL/GenBank/DDBJ databases">
        <authorList>
            <person name="Pothier F.J."/>
        </authorList>
    </citation>
    <scope>NUCLEOTIDE SEQUENCE</scope>
    <source>
        <strain evidence="9">CI-1B</strain>
    </source>
</reference>
<dbReference type="PROSITE" id="PS00889">
    <property type="entry name" value="CNMP_BINDING_2"/>
    <property type="match status" value="1"/>
</dbReference>
<accession>A0A508SRM6</accession>
<keyword evidence="3 5" id="KW-1133">Transmembrane helix</keyword>
<gene>
    <name evidence="9" type="primary">bicA</name>
    <name evidence="9" type="ORF">CI1B_00170</name>
</gene>
<evidence type="ECO:0000256" key="6">
    <source>
        <dbReference type="SAM" id="SignalP"/>
    </source>
</evidence>
<evidence type="ECO:0000259" key="7">
    <source>
        <dbReference type="PROSITE" id="PS50042"/>
    </source>
</evidence>
<dbReference type="Pfam" id="PF00916">
    <property type="entry name" value="Sulfate_transp"/>
    <property type="match status" value="1"/>
</dbReference>
<dbReference type="InterPro" id="IPR000595">
    <property type="entry name" value="cNMP-bd_dom"/>
</dbReference>
<evidence type="ECO:0000313" key="9">
    <source>
        <dbReference type="EMBL" id="VIO64923.1"/>
    </source>
</evidence>
<dbReference type="SUPFAM" id="SSF51206">
    <property type="entry name" value="cAMP-binding domain-like"/>
    <property type="match status" value="1"/>
</dbReference>
<protein>
    <submittedName>
        <fullName evidence="9">Bicarbonate transporter BicA</fullName>
    </submittedName>
</protein>
<sequence length="770" mass="83129">MRTGTAEAALKILAARFLLSCSAAVVYDWQQNFQGTDFVISRSLYFGSRTRRAINDVLGGSAASVLSITFGLSYALLVFAGPLTPYLSYGVAATFISSALLAGVIALGSSMPFAIAGPDSSTAAVMGILAASLVERMIAVDPSAPLLAPVLITLGLSTMVTGFVMCGLGLTRMGRAIRYVPYPVVGGFLGATGLLIVLGAIRVITGYPLRLETLPSFANFITLSELGAAGAMALVLYLTWHRSRTPFGLPIILIGGVIVAHLTFWITGLTAEETRMLGWTFEPPPSATLTLPWHADELARFPWFVVPDLLGHLVAVVFVTAASTLFNTTGVEVAVHREADLERELNVTGLANILAGAMAAYAGCISISRTVLNFSTGGRGRLSGLTAAAAALLMLAIAPQLLGFIPKFVLGGLLLYLGADQLHKWIIESRRRLSVTEYLSLLAIIVIIVIWGFVPGILIGVIIGCATFALSASRIEAIKFSFDGSEYRSSLDRSRDDQDTLLAHGGKIRGMTLQSYLFFGSANRLYQHVKELLQQNPECRYLLFDFKLVTGVDSSAAYSFAQIKRSAQEVGVELVLVHLSATAEKALRSSDFITAGVTVIDELDHALEWCENGIISQHQDLAQEQADLRSWFTRILESEHSADELIRRCQRIEVATDEVIVRAGDPADSMHFILDGRVGVMVPADDGRTTRVRSLGRYTTIGEMGLVSRSPRSATIQAEVASVLYVLNAHQFDAIKTEDPQLGQKLLTYFVSVMAERLAFANRTIAVLRR</sequence>
<feature type="transmembrane region" description="Helical" evidence="5">
    <location>
        <begin position="146"/>
        <end position="170"/>
    </location>
</feature>
<keyword evidence="4 5" id="KW-0472">Membrane</keyword>
<evidence type="ECO:0000256" key="4">
    <source>
        <dbReference type="ARBA" id="ARBA00023136"/>
    </source>
</evidence>
<dbReference type="PROSITE" id="PS50042">
    <property type="entry name" value="CNMP_BINDING_3"/>
    <property type="match status" value="1"/>
</dbReference>
<dbReference type="InterPro" id="IPR018490">
    <property type="entry name" value="cNMP-bd_dom_sf"/>
</dbReference>
<name>A0A508SRM6_9BRAD</name>
<feature type="transmembrane region" description="Helical" evidence="5">
    <location>
        <begin position="86"/>
        <end position="108"/>
    </location>
</feature>
<dbReference type="Gene3D" id="3.30.750.24">
    <property type="entry name" value="STAS domain"/>
    <property type="match status" value="1"/>
</dbReference>
<evidence type="ECO:0000256" key="3">
    <source>
        <dbReference type="ARBA" id="ARBA00022989"/>
    </source>
</evidence>
<dbReference type="InterPro" id="IPR014710">
    <property type="entry name" value="RmlC-like_jellyroll"/>
</dbReference>
<dbReference type="AlphaFoldDB" id="A0A508SRM6"/>
<evidence type="ECO:0000256" key="1">
    <source>
        <dbReference type="ARBA" id="ARBA00004141"/>
    </source>
</evidence>
<dbReference type="SUPFAM" id="SSF52091">
    <property type="entry name" value="SpoIIaa-like"/>
    <property type="match status" value="1"/>
</dbReference>
<evidence type="ECO:0000313" key="10">
    <source>
        <dbReference type="Proteomes" id="UP000328092"/>
    </source>
</evidence>
<feature type="transmembrane region" description="Helical" evidence="5">
    <location>
        <begin position="247"/>
        <end position="267"/>
    </location>
</feature>
<feature type="signal peptide" evidence="6">
    <location>
        <begin position="1"/>
        <end position="23"/>
    </location>
</feature>
<dbReference type="InterPro" id="IPR018488">
    <property type="entry name" value="cNMP-bd_CS"/>
</dbReference>
<dbReference type="CDD" id="cd07042">
    <property type="entry name" value="STAS_SulP_like_sulfate_transporter"/>
    <property type="match status" value="1"/>
</dbReference>
<dbReference type="InterPro" id="IPR052706">
    <property type="entry name" value="Membrane-Transporter-like"/>
</dbReference>
<proteinExistence type="predicted"/>
<comment type="subcellular location">
    <subcellularLocation>
        <location evidence="1">Membrane</location>
        <topology evidence="1">Multi-pass membrane protein</topology>
    </subcellularLocation>
</comment>
<dbReference type="PANTHER" id="PTHR43310">
    <property type="entry name" value="SULFATE TRANSPORTER YBAR-RELATED"/>
    <property type="match status" value="1"/>
</dbReference>
<dbReference type="PANTHER" id="PTHR43310:SF1">
    <property type="entry name" value="SULFATE TRANSPORTER YBAR-RELATED"/>
    <property type="match status" value="1"/>
</dbReference>
<dbReference type="Gene3D" id="2.60.120.10">
    <property type="entry name" value="Jelly Rolls"/>
    <property type="match status" value="1"/>
</dbReference>